<organism evidence="1 2">
    <name type="scientific">Thiolapillus brandeum</name>
    <dbReference type="NCBI Taxonomy" id="1076588"/>
    <lineage>
        <taxon>Bacteria</taxon>
        <taxon>Pseudomonadati</taxon>
        <taxon>Pseudomonadota</taxon>
        <taxon>Gammaproteobacteria</taxon>
        <taxon>Chromatiales</taxon>
        <taxon>Sedimenticolaceae</taxon>
        <taxon>Thiolapillus</taxon>
    </lineage>
</organism>
<evidence type="ECO:0000313" key="2">
    <source>
        <dbReference type="Proteomes" id="UP000031631"/>
    </source>
</evidence>
<dbReference type="AlphaFoldDB" id="A0A7U6GGL0"/>
<keyword evidence="2" id="KW-1185">Reference proteome</keyword>
<evidence type="ECO:0000313" key="1">
    <source>
        <dbReference type="EMBL" id="BAO43277.1"/>
    </source>
</evidence>
<dbReference type="Proteomes" id="UP000031631">
    <property type="component" value="Chromosome"/>
</dbReference>
<protein>
    <submittedName>
        <fullName evidence="1">Uncharacterized protein</fullName>
    </submittedName>
</protein>
<proteinExistence type="predicted"/>
<accession>A0A7U6GGL0</accession>
<dbReference type="KEGG" id="tbn:TBH_C0331"/>
<reference evidence="1 2" key="1">
    <citation type="journal article" date="2014" name="PLoS ONE">
        <title>Physiological and genomic features of a novel sulfur-oxidizing gammaproteobacterium belonging to a previously uncultivated symbiotic lineage isolated from a hydrothermal vent.</title>
        <authorList>
            <person name="Nunoura T."/>
            <person name="Takaki Y."/>
            <person name="Kazama H."/>
            <person name="Kakuta J."/>
            <person name="Shimamura S."/>
            <person name="Makita H."/>
            <person name="Hirai M."/>
            <person name="Miyazaki M."/>
            <person name="Takai K."/>
        </authorList>
    </citation>
    <scope>NUCLEOTIDE SEQUENCE [LARGE SCALE GENOMIC DNA]</scope>
    <source>
        <strain evidence="1 2">Hiromi1</strain>
    </source>
</reference>
<dbReference type="EMBL" id="AP012273">
    <property type="protein sequence ID" value="BAO43277.1"/>
    <property type="molecule type" value="Genomic_DNA"/>
</dbReference>
<name>A0A7U6GGL0_9GAMM</name>
<sequence>MDLTSIELPGSMIADIKVLDEEVRVRFEPAYLVKTMTGSDERTRWRQNIELIFDSGELLEGGTIDLPAGCTGGDVGENIYTYRDMVPIPLESRGQAHCDLGVEGSSLRIRIQAEGVHLAREGMPKYIEHLRD</sequence>
<dbReference type="OrthoDB" id="5770763at2"/>
<gene>
    <name evidence="1" type="ORF">TBH_C0331</name>
</gene>